<name>A0A9W6FSV5_9BACT</name>
<dbReference type="InterPro" id="IPR010627">
    <property type="entry name" value="Prepilin_pept_A24_N"/>
</dbReference>
<organism evidence="13 14">
    <name type="scientific">Desulforhabdus amnigena</name>
    <dbReference type="NCBI Taxonomy" id="40218"/>
    <lineage>
        <taxon>Bacteria</taxon>
        <taxon>Pseudomonadati</taxon>
        <taxon>Thermodesulfobacteriota</taxon>
        <taxon>Syntrophobacteria</taxon>
        <taxon>Syntrophobacterales</taxon>
        <taxon>Syntrophobacteraceae</taxon>
        <taxon>Desulforhabdus</taxon>
    </lineage>
</organism>
<dbReference type="PRINTS" id="PR00864">
    <property type="entry name" value="PREPILNPTASE"/>
</dbReference>
<keyword evidence="6 10" id="KW-1133">Transmembrane helix</keyword>
<keyword evidence="3" id="KW-1003">Cell membrane</keyword>
<comment type="catalytic activity">
    <reaction evidence="9">
        <text>Typically cleaves a -Gly-|-Phe- bond to release an N-terminal, basic peptide of 5-8 residues from type IV prepilin, and then N-methylates the new N-terminal amino group, the methyl donor being S-adenosyl-L-methionine.</text>
        <dbReference type="EC" id="3.4.23.43"/>
    </reaction>
</comment>
<protein>
    <recommendedName>
        <fullName evidence="9">Prepilin leader peptidase/N-methyltransferase</fullName>
        <ecNumber evidence="9">2.1.1.-</ecNumber>
        <ecNumber evidence="9">3.4.23.43</ecNumber>
    </recommendedName>
</protein>
<feature type="transmembrane region" description="Helical" evidence="10">
    <location>
        <begin position="231"/>
        <end position="248"/>
    </location>
</feature>
<dbReference type="EMBL" id="BSDR01000001">
    <property type="protein sequence ID" value="GLI34488.1"/>
    <property type="molecule type" value="Genomic_DNA"/>
</dbReference>
<keyword evidence="9" id="KW-0378">Hydrolase</keyword>
<dbReference type="GO" id="GO:0006465">
    <property type="term" value="P:signal peptide processing"/>
    <property type="evidence" value="ECO:0007669"/>
    <property type="project" value="TreeGrafter"/>
</dbReference>
<accession>A0A9W6FSV5</accession>
<feature type="transmembrane region" description="Helical" evidence="10">
    <location>
        <begin position="156"/>
        <end position="176"/>
    </location>
</feature>
<evidence type="ECO:0000259" key="12">
    <source>
        <dbReference type="Pfam" id="PF06750"/>
    </source>
</evidence>
<feature type="domain" description="Prepilin type IV endopeptidase peptidase" evidence="11">
    <location>
        <begin position="109"/>
        <end position="217"/>
    </location>
</feature>
<dbReference type="EC" id="3.4.23.43" evidence="9"/>
<keyword evidence="9" id="KW-0645">Protease</keyword>
<dbReference type="EC" id="2.1.1.-" evidence="9"/>
<comment type="caution">
    <text evidence="13">The sequence shown here is derived from an EMBL/GenBank/DDBJ whole genome shotgun (WGS) entry which is preliminary data.</text>
</comment>
<dbReference type="InterPro" id="IPR000045">
    <property type="entry name" value="Prepilin_IV_endopep_pep"/>
</dbReference>
<dbReference type="Pfam" id="PF06750">
    <property type="entry name" value="A24_N_bact"/>
    <property type="match status" value="1"/>
</dbReference>
<evidence type="ECO:0000256" key="7">
    <source>
        <dbReference type="ARBA" id="ARBA00023136"/>
    </source>
</evidence>
<feature type="domain" description="Prepilin peptidase A24 N-terminal" evidence="12">
    <location>
        <begin position="16"/>
        <end position="96"/>
    </location>
</feature>
<comment type="subcellular location">
    <subcellularLocation>
        <location evidence="1">Cell inner membrane</location>
        <topology evidence="1">Multi-pass membrane protein</topology>
    </subcellularLocation>
    <subcellularLocation>
        <location evidence="9">Cell membrane</location>
        <topology evidence="9">Multi-pass membrane protein</topology>
    </subcellularLocation>
</comment>
<feature type="transmembrane region" description="Helical" evidence="10">
    <location>
        <begin position="6"/>
        <end position="28"/>
    </location>
</feature>
<dbReference type="Pfam" id="PF01478">
    <property type="entry name" value="Peptidase_A24"/>
    <property type="match status" value="1"/>
</dbReference>
<dbReference type="Proteomes" id="UP001144372">
    <property type="component" value="Unassembled WGS sequence"/>
</dbReference>
<dbReference type="PANTHER" id="PTHR30487">
    <property type="entry name" value="TYPE 4 PREPILIN-LIKE PROTEINS LEADER PEPTIDE-PROCESSING ENZYME"/>
    <property type="match status" value="1"/>
</dbReference>
<keyword evidence="5 9" id="KW-0812">Transmembrane</keyword>
<feature type="transmembrane region" description="Helical" evidence="10">
    <location>
        <begin position="196"/>
        <end position="219"/>
    </location>
</feature>
<proteinExistence type="inferred from homology"/>
<evidence type="ECO:0000256" key="8">
    <source>
        <dbReference type="RuleBase" id="RU003793"/>
    </source>
</evidence>
<gene>
    <name evidence="13" type="primary">pilD</name>
    <name evidence="13" type="ORF">DAMNIGENAA_19210</name>
</gene>
<feature type="transmembrane region" description="Helical" evidence="10">
    <location>
        <begin position="79"/>
        <end position="97"/>
    </location>
</feature>
<evidence type="ECO:0000256" key="2">
    <source>
        <dbReference type="ARBA" id="ARBA00005801"/>
    </source>
</evidence>
<evidence type="ECO:0000256" key="5">
    <source>
        <dbReference type="ARBA" id="ARBA00022692"/>
    </source>
</evidence>
<evidence type="ECO:0000256" key="1">
    <source>
        <dbReference type="ARBA" id="ARBA00004429"/>
    </source>
</evidence>
<keyword evidence="9" id="KW-0489">Methyltransferase</keyword>
<dbReference type="Gene3D" id="1.20.120.1220">
    <property type="match status" value="1"/>
</dbReference>
<keyword evidence="4" id="KW-0997">Cell inner membrane</keyword>
<dbReference type="AlphaFoldDB" id="A0A9W6FSV5"/>
<evidence type="ECO:0000256" key="10">
    <source>
        <dbReference type="SAM" id="Phobius"/>
    </source>
</evidence>
<evidence type="ECO:0000313" key="13">
    <source>
        <dbReference type="EMBL" id="GLI34488.1"/>
    </source>
</evidence>
<evidence type="ECO:0000256" key="4">
    <source>
        <dbReference type="ARBA" id="ARBA00022519"/>
    </source>
</evidence>
<feature type="transmembrane region" description="Helical" evidence="10">
    <location>
        <begin position="103"/>
        <end position="123"/>
    </location>
</feature>
<keyword evidence="9" id="KW-0808">Transferase</keyword>
<dbReference type="GO" id="GO:0004190">
    <property type="term" value="F:aspartic-type endopeptidase activity"/>
    <property type="evidence" value="ECO:0007669"/>
    <property type="project" value="UniProtKB-EC"/>
</dbReference>
<sequence>MPFPIPSVALQGVVFVFGCILGSFYNVVIHRLPAKESLVQPGSRCPNCRHPIAFYDNIPLLSYLLLRGRCRFCKTPISLRYPTVELLTGLLAVLLFRKSGMDAQFLIDFLFVSLLLIIAFIDLDTFLIPDVLSLPGIVLGFCLSFVGMRISWLDSLLGMLLGGGLFCLIAVGYRYFRRREGLGVGDIKLLGMIGAFIGWPGVVFTILVSSLTGSIVGFVTMWRSGEGMNTMVPFGPFLSLGATAYLFWGEKFFRWYLGHFA</sequence>
<keyword evidence="7 10" id="KW-0472">Membrane</keyword>
<dbReference type="GO" id="GO:0005886">
    <property type="term" value="C:plasma membrane"/>
    <property type="evidence" value="ECO:0007669"/>
    <property type="project" value="UniProtKB-SubCell"/>
</dbReference>
<reference evidence="13" key="1">
    <citation type="submission" date="2022-12" db="EMBL/GenBank/DDBJ databases">
        <title>Reference genome sequencing for broad-spectrum identification of bacterial and archaeal isolates by mass spectrometry.</title>
        <authorList>
            <person name="Sekiguchi Y."/>
            <person name="Tourlousse D.M."/>
        </authorList>
    </citation>
    <scope>NUCLEOTIDE SEQUENCE</scope>
    <source>
        <strain evidence="13">ASRB1</strain>
    </source>
</reference>
<keyword evidence="9" id="KW-0511">Multifunctional enzyme</keyword>
<dbReference type="InterPro" id="IPR014032">
    <property type="entry name" value="Peptidase_A24A_bac"/>
</dbReference>
<comment type="similarity">
    <text evidence="2 8">Belongs to the peptidase A24 family.</text>
</comment>
<dbReference type="PANTHER" id="PTHR30487:SF0">
    <property type="entry name" value="PREPILIN LEADER PEPTIDASE_N-METHYLTRANSFERASE-RELATED"/>
    <property type="match status" value="1"/>
</dbReference>
<evidence type="ECO:0000256" key="3">
    <source>
        <dbReference type="ARBA" id="ARBA00022475"/>
    </source>
</evidence>
<comment type="function">
    <text evidence="9">Plays an essential role in type IV pili and type II pseudopili formation by proteolytically removing the leader sequence from substrate proteins and subsequently monomethylating the alpha-amino group of the newly exposed N-terminal phenylalanine.</text>
</comment>
<evidence type="ECO:0000256" key="6">
    <source>
        <dbReference type="ARBA" id="ARBA00022989"/>
    </source>
</evidence>
<evidence type="ECO:0000256" key="9">
    <source>
        <dbReference type="RuleBase" id="RU003794"/>
    </source>
</evidence>
<dbReference type="GO" id="GO:0008168">
    <property type="term" value="F:methyltransferase activity"/>
    <property type="evidence" value="ECO:0007669"/>
    <property type="project" value="UniProtKB-KW"/>
</dbReference>
<dbReference type="InterPro" id="IPR050882">
    <property type="entry name" value="Prepilin_peptidase/N-MTase"/>
</dbReference>
<feature type="transmembrane region" description="Helical" evidence="10">
    <location>
        <begin position="130"/>
        <end position="150"/>
    </location>
</feature>
<dbReference type="RefSeq" id="WP_281793766.1">
    <property type="nucleotide sequence ID" value="NZ_BSDR01000001.1"/>
</dbReference>
<keyword evidence="14" id="KW-1185">Reference proteome</keyword>
<evidence type="ECO:0000259" key="11">
    <source>
        <dbReference type="Pfam" id="PF01478"/>
    </source>
</evidence>
<dbReference type="GO" id="GO:0032259">
    <property type="term" value="P:methylation"/>
    <property type="evidence" value="ECO:0007669"/>
    <property type="project" value="UniProtKB-KW"/>
</dbReference>
<evidence type="ECO:0000313" key="14">
    <source>
        <dbReference type="Proteomes" id="UP001144372"/>
    </source>
</evidence>